<dbReference type="PROSITE" id="PS51375">
    <property type="entry name" value="PPR"/>
    <property type="match status" value="4"/>
</dbReference>
<reference evidence="4" key="1">
    <citation type="submission" date="2022-12" db="EMBL/GenBank/DDBJ databases">
        <title>Draft genome assemblies for two species of Escallonia (Escalloniales).</title>
        <authorList>
            <person name="Chanderbali A."/>
            <person name="Dervinis C."/>
            <person name="Anghel I."/>
            <person name="Soltis D."/>
            <person name="Soltis P."/>
            <person name="Zapata F."/>
        </authorList>
    </citation>
    <scope>NUCLEOTIDE SEQUENCE</scope>
    <source>
        <strain evidence="4">UCBG92.1500</strain>
        <tissue evidence="4">Leaf</tissue>
    </source>
</reference>
<evidence type="ECO:0000256" key="1">
    <source>
        <dbReference type="ARBA" id="ARBA00006643"/>
    </source>
</evidence>
<evidence type="ECO:0000256" key="2">
    <source>
        <dbReference type="ARBA" id="ARBA00022737"/>
    </source>
</evidence>
<gene>
    <name evidence="4" type="ORF">RJ640_012102</name>
</gene>
<dbReference type="Pfam" id="PF13041">
    <property type="entry name" value="PPR_2"/>
    <property type="match status" value="1"/>
</dbReference>
<evidence type="ECO:0008006" key="6">
    <source>
        <dbReference type="Google" id="ProtNLM"/>
    </source>
</evidence>
<dbReference type="GO" id="GO:0003723">
    <property type="term" value="F:RNA binding"/>
    <property type="evidence" value="ECO:0007669"/>
    <property type="project" value="InterPro"/>
</dbReference>
<feature type="repeat" description="PPR" evidence="3">
    <location>
        <begin position="329"/>
        <end position="363"/>
    </location>
</feature>
<keyword evidence="5" id="KW-1185">Reference proteome</keyword>
<dbReference type="AlphaFoldDB" id="A0AA88RRU3"/>
<dbReference type="NCBIfam" id="TIGR00756">
    <property type="entry name" value="PPR"/>
    <property type="match status" value="4"/>
</dbReference>
<dbReference type="FunFam" id="1.25.40.10:FF:000470">
    <property type="entry name" value="Pentatricopeptide repeat-containing protein At5g66520"/>
    <property type="match status" value="1"/>
</dbReference>
<dbReference type="PANTHER" id="PTHR47926">
    <property type="entry name" value="PENTATRICOPEPTIDE REPEAT-CONTAINING PROTEIN"/>
    <property type="match status" value="1"/>
</dbReference>
<evidence type="ECO:0000256" key="3">
    <source>
        <dbReference type="PROSITE-ProRule" id="PRU00708"/>
    </source>
</evidence>
<feature type="repeat" description="PPR" evidence="3">
    <location>
        <begin position="197"/>
        <end position="227"/>
    </location>
</feature>
<proteinExistence type="inferred from homology"/>
<comment type="similarity">
    <text evidence="1">Belongs to the PPR family. PCMP-H subfamily.</text>
</comment>
<dbReference type="GO" id="GO:0009451">
    <property type="term" value="P:RNA modification"/>
    <property type="evidence" value="ECO:0007669"/>
    <property type="project" value="InterPro"/>
</dbReference>
<comment type="caution">
    <text evidence="4">The sequence shown here is derived from an EMBL/GenBank/DDBJ whole genome shotgun (WGS) entry which is preliminary data.</text>
</comment>
<sequence>MAPSFCSLMSTPVAASTSISKFISDQPYLSLLETKCTTMQDLQKIQAQLIKTGLAKDPIAASRVLAFCATSPAGNINYAHLLFSQIESPNLFVWNTIIRGFSQSSTPQIAISLFVQMLVTSSIQPTTLTYPSLFKVFAQLGLARNGAQLHGRVIKLGLQADLYIRNTLLHMYANCGFLGEAWQLFGGEGEVKGEALDVVAWNSMIMGLAKCGEIDNARKLFDEMPGRNTVSWNSMISGYVRNGKCIEALELFREMEEEKISPSEFTLVSLLNASARLGALKQGAWVHDYIKLYKIEQNVIVFTAIIDMYCKCGSIETARQVFETAPIKGLSCWNSMILGLANNGCEDEAIELFSRLESASFEPDGVSFIGALTACNHSGLVDKANDYFALMTETYGIQPSVKHYGCMVDVLGRAGMLEEAQELIKSMPMNPDAIIWGSLLSACQRYENIEMGKWAGKHLIELDSSESSGHVLLSNVYAAAGHFGKSLQERISMKDRQIEKQPGCSLIEVNGQVHEFVAGGRLHPCASNIFSLLNGCP</sequence>
<dbReference type="Pfam" id="PF20431">
    <property type="entry name" value="E_motif"/>
    <property type="match status" value="1"/>
</dbReference>
<evidence type="ECO:0000313" key="5">
    <source>
        <dbReference type="Proteomes" id="UP001187471"/>
    </source>
</evidence>
<dbReference type="FunFam" id="1.25.40.10:FF:000333">
    <property type="entry name" value="Pentatricopeptide repeat-containing protein"/>
    <property type="match status" value="1"/>
</dbReference>
<dbReference type="Pfam" id="PF01535">
    <property type="entry name" value="PPR"/>
    <property type="match status" value="5"/>
</dbReference>
<dbReference type="Proteomes" id="UP001187471">
    <property type="component" value="Unassembled WGS sequence"/>
</dbReference>
<keyword evidence="2" id="KW-0677">Repeat</keyword>
<dbReference type="EMBL" id="JAVXUO010000158">
    <property type="protein sequence ID" value="KAK2994909.1"/>
    <property type="molecule type" value="Genomic_DNA"/>
</dbReference>
<dbReference type="InterPro" id="IPR046960">
    <property type="entry name" value="PPR_At4g14850-like_plant"/>
</dbReference>
<organism evidence="4 5">
    <name type="scientific">Escallonia rubra</name>
    <dbReference type="NCBI Taxonomy" id="112253"/>
    <lineage>
        <taxon>Eukaryota</taxon>
        <taxon>Viridiplantae</taxon>
        <taxon>Streptophyta</taxon>
        <taxon>Embryophyta</taxon>
        <taxon>Tracheophyta</taxon>
        <taxon>Spermatophyta</taxon>
        <taxon>Magnoliopsida</taxon>
        <taxon>eudicotyledons</taxon>
        <taxon>Gunneridae</taxon>
        <taxon>Pentapetalae</taxon>
        <taxon>asterids</taxon>
        <taxon>campanulids</taxon>
        <taxon>Escalloniales</taxon>
        <taxon>Escalloniaceae</taxon>
        <taxon>Escallonia</taxon>
    </lineage>
</organism>
<dbReference type="FunFam" id="1.25.40.10:FF:000184">
    <property type="entry name" value="Pentatricopeptide repeat-containing protein, chloroplastic"/>
    <property type="match status" value="1"/>
</dbReference>
<dbReference type="InterPro" id="IPR002885">
    <property type="entry name" value="PPR_rpt"/>
</dbReference>
<evidence type="ECO:0000313" key="4">
    <source>
        <dbReference type="EMBL" id="KAK2994909.1"/>
    </source>
</evidence>
<name>A0AA88RRU3_9ASTE</name>
<dbReference type="Gene3D" id="1.25.40.10">
    <property type="entry name" value="Tetratricopeptide repeat domain"/>
    <property type="match status" value="3"/>
</dbReference>
<accession>A0AA88RRU3</accession>
<dbReference type="Pfam" id="PF12854">
    <property type="entry name" value="PPR_1"/>
    <property type="match status" value="1"/>
</dbReference>
<feature type="repeat" description="PPR" evidence="3">
    <location>
        <begin position="228"/>
        <end position="262"/>
    </location>
</feature>
<protein>
    <recommendedName>
        <fullName evidence="6">Chlororespiratory reduction 2</fullName>
    </recommendedName>
</protein>
<dbReference type="InterPro" id="IPR011990">
    <property type="entry name" value="TPR-like_helical_dom_sf"/>
</dbReference>
<dbReference type="InterPro" id="IPR046848">
    <property type="entry name" value="E_motif"/>
</dbReference>
<dbReference type="PANTHER" id="PTHR47926:SF436">
    <property type="entry name" value="PENTATRICOPEPTIDE REPEAT-CONTAINING PROTEIN ELI1, CHLOROPLASTIC-LIKE ISOFORM X2"/>
    <property type="match status" value="1"/>
</dbReference>
<feature type="repeat" description="PPR" evidence="3">
    <location>
        <begin position="90"/>
        <end position="125"/>
    </location>
</feature>